<dbReference type="GO" id="GO:0005737">
    <property type="term" value="C:cytoplasm"/>
    <property type="evidence" value="ECO:0007669"/>
    <property type="project" value="UniProtKB-ARBA"/>
</dbReference>
<dbReference type="PROSITE" id="PS50005">
    <property type="entry name" value="TPR"/>
    <property type="match status" value="1"/>
</dbReference>
<accession>A0AB34JVF8</accession>
<keyword evidence="2 3" id="KW-0802">TPR repeat</keyword>
<comment type="caution">
    <text evidence="5">The sequence shown here is derived from an EMBL/GenBank/DDBJ whole genome shotgun (WGS) entry which is preliminary data.</text>
</comment>
<dbReference type="Pfam" id="PF13181">
    <property type="entry name" value="TPR_8"/>
    <property type="match status" value="1"/>
</dbReference>
<dbReference type="InterPro" id="IPR011990">
    <property type="entry name" value="TPR-like_helical_dom_sf"/>
</dbReference>
<gene>
    <name evidence="5" type="ORF">AB1Y20_019889</name>
</gene>
<dbReference type="Proteomes" id="UP001515480">
    <property type="component" value="Unassembled WGS sequence"/>
</dbReference>
<feature type="repeat" description="TPR" evidence="3">
    <location>
        <begin position="85"/>
        <end position="118"/>
    </location>
</feature>
<dbReference type="Gene3D" id="1.25.40.1010">
    <property type="match status" value="1"/>
</dbReference>
<dbReference type="InterPro" id="IPR021183">
    <property type="entry name" value="NatA_aux_su"/>
</dbReference>
<dbReference type="EMBL" id="JBGBPQ010000004">
    <property type="protein sequence ID" value="KAL1525013.1"/>
    <property type="molecule type" value="Genomic_DNA"/>
</dbReference>
<dbReference type="PANTHER" id="PTHR22767:SF2">
    <property type="entry name" value="N(ALPHA)-ACETYLTRANSFERASE 15_16, ISOFORM A"/>
    <property type="match status" value="1"/>
</dbReference>
<evidence type="ECO:0000256" key="2">
    <source>
        <dbReference type="ARBA" id="ARBA00022803"/>
    </source>
</evidence>
<evidence type="ECO:0000313" key="5">
    <source>
        <dbReference type="EMBL" id="KAL1525013.1"/>
    </source>
</evidence>
<dbReference type="InterPro" id="IPR019734">
    <property type="entry name" value="TPR_rpt"/>
</dbReference>
<dbReference type="SMART" id="SM00028">
    <property type="entry name" value="TPR"/>
    <property type="match status" value="5"/>
</dbReference>
<reference evidence="5 6" key="1">
    <citation type="journal article" date="2024" name="Science">
        <title>Giant polyketide synthase enzymes in the biosynthesis of giant marine polyether toxins.</title>
        <authorList>
            <person name="Fallon T.R."/>
            <person name="Shende V.V."/>
            <person name="Wierzbicki I.H."/>
            <person name="Pendleton A.L."/>
            <person name="Watervoot N.F."/>
            <person name="Auber R.P."/>
            <person name="Gonzalez D.J."/>
            <person name="Wisecaver J.H."/>
            <person name="Moore B.S."/>
        </authorList>
    </citation>
    <scope>NUCLEOTIDE SEQUENCE [LARGE SCALE GENOMIC DNA]</scope>
    <source>
        <strain evidence="5 6">12B1</strain>
    </source>
</reference>
<evidence type="ECO:0000256" key="4">
    <source>
        <dbReference type="SAM" id="MobiDB-lite"/>
    </source>
</evidence>
<protein>
    <submittedName>
        <fullName evidence="5">Uncharacterized protein</fullName>
    </submittedName>
</protein>
<proteinExistence type="predicted"/>
<dbReference type="Gene3D" id="1.25.40.1040">
    <property type="match status" value="1"/>
</dbReference>
<feature type="region of interest" description="Disordered" evidence="4">
    <location>
        <begin position="597"/>
        <end position="660"/>
    </location>
</feature>
<evidence type="ECO:0000256" key="1">
    <source>
        <dbReference type="ARBA" id="ARBA00022737"/>
    </source>
</evidence>
<dbReference type="PIRSF" id="PIRSF000422">
    <property type="entry name" value="N-terminal-AcTrfase-A_aux_su"/>
    <property type="match status" value="1"/>
</dbReference>
<dbReference type="SUPFAM" id="SSF48452">
    <property type="entry name" value="TPR-like"/>
    <property type="match status" value="2"/>
</dbReference>
<name>A0AB34JVF8_PRYPA</name>
<sequence length="854" mass="96161">MAARDNALRDNGLPAKENTLFKSIVKHYETKQYKKGLKAADIVLRKFPEHGETNAMKGLILNCMERKAEAYELVRKGVKMDIKSHVCWHVYGLLYRSDREYLQAIKCYRSALRWDPENIQILRDLSLLQVQMRDLDGFVQTRQQLLTLKPTNRNNWFSFALSQQLRGRYKQALGVVDAYEATLEGAPENDYEHSEMLLYKNLLFEEGGMLEDAVNHLDRSEPMLVDKLFYHEKKAQLLLKLGRFEEALAVYRKTLMKRNAEHYGYHAGLQAATLKRKDVVERWAGVDASEEVEQVLGPLYKELQLEFPRSSICKRLPLDFARSAPYFREVAAAYIIPLVRKGVPSLFADIKPLYVDSMKAEVLGDLFRSWLDQLERDGKLSGEALPELPSSILWVRILYAQHLDKMRDTEGALAMIDRAIEHTPTLLDLHMLKARIFKHAGAFLKASEQMEIARKMDLADRYLNTKSTRYLLRANLLEDATKTIALFTKDGENSSNLFDMQCMWYELEVAHCYLRQGDFGRALKNFTSVEKHFGDIVEDQFDFHTYCIRKMTLRAYVRLLQLEDHVYGHTFFVKAACGIIETYLRIADRPKSSSAEAAEAATDDLSAAERKKAESKRRKAEAKAKAEAEAKAKAAAPAKEGKGKKGGKEKVADEDPDGAALANVESPLERATVYLRTLQTHASNELCTHTYAFELYMRKRRFLLALRALRKAVPLSRCGPAETATVHRLIVRFFAEVRGAANLPATLLAVIELQSGALGLQSGCELIAFNASFLEQHHAQPAAKVAAAEMLALLAPERKAEAVSTIASLDPSALTLDQAIEALAALGRLGDAAATNDFKAKAHGAFQHATVFAP</sequence>
<keyword evidence="1" id="KW-0677">Repeat</keyword>
<feature type="compositionally biased region" description="Basic and acidic residues" evidence="4">
    <location>
        <begin position="639"/>
        <end position="653"/>
    </location>
</feature>
<dbReference type="PANTHER" id="PTHR22767">
    <property type="entry name" value="N-TERMINAL ACETYLTRANSFERASE-RELATED"/>
    <property type="match status" value="1"/>
</dbReference>
<keyword evidence="6" id="KW-1185">Reference proteome</keyword>
<feature type="compositionally biased region" description="Basic and acidic residues" evidence="4">
    <location>
        <begin position="621"/>
        <end position="632"/>
    </location>
</feature>
<dbReference type="Pfam" id="PF12569">
    <property type="entry name" value="NatA_aux_su"/>
    <property type="match status" value="1"/>
</dbReference>
<dbReference type="AlphaFoldDB" id="A0AB34JVF8"/>
<dbReference type="FunFam" id="1.25.40.1040:FF:000003">
    <property type="entry name" value="N-terminal acetyltransferase A, auxiliary subunit"/>
    <property type="match status" value="1"/>
</dbReference>
<organism evidence="5 6">
    <name type="scientific">Prymnesium parvum</name>
    <name type="common">Toxic golden alga</name>
    <dbReference type="NCBI Taxonomy" id="97485"/>
    <lineage>
        <taxon>Eukaryota</taxon>
        <taxon>Haptista</taxon>
        <taxon>Haptophyta</taxon>
        <taxon>Prymnesiophyceae</taxon>
        <taxon>Prymnesiales</taxon>
        <taxon>Prymnesiaceae</taxon>
        <taxon>Prymnesium</taxon>
    </lineage>
</organism>
<evidence type="ECO:0000313" key="6">
    <source>
        <dbReference type="Proteomes" id="UP001515480"/>
    </source>
</evidence>
<evidence type="ECO:0000256" key="3">
    <source>
        <dbReference type="PROSITE-ProRule" id="PRU00339"/>
    </source>
</evidence>